<dbReference type="PANTHER" id="PTHR31306:SF4">
    <property type="entry name" value="ALPHA-1,2-GALACTOSYLTRANSFERASE"/>
    <property type="match status" value="1"/>
</dbReference>
<comment type="similarity">
    <text evidence="1">Belongs to the glycosyltransferase 34 family.</text>
</comment>
<protein>
    <submittedName>
        <fullName evidence="5">Uncharacterized protein</fullName>
    </submittedName>
</protein>
<evidence type="ECO:0000313" key="6">
    <source>
        <dbReference type="Proteomes" id="UP001375240"/>
    </source>
</evidence>
<dbReference type="InterPro" id="IPR008630">
    <property type="entry name" value="Glyco_trans_34"/>
</dbReference>
<feature type="region of interest" description="Disordered" evidence="4">
    <location>
        <begin position="43"/>
        <end position="112"/>
    </location>
</feature>
<keyword evidence="2" id="KW-0328">Glycosyltransferase</keyword>
<evidence type="ECO:0000313" key="5">
    <source>
        <dbReference type="EMBL" id="KAK6341187.1"/>
    </source>
</evidence>
<comment type="caution">
    <text evidence="5">The sequence shown here is derived from an EMBL/GenBank/DDBJ whole genome shotgun (WGS) entry which is preliminary data.</text>
</comment>
<name>A0AAV9UHH8_9PEZI</name>
<evidence type="ECO:0000256" key="1">
    <source>
        <dbReference type="ARBA" id="ARBA00005664"/>
    </source>
</evidence>
<dbReference type="Pfam" id="PF05637">
    <property type="entry name" value="Glyco_transf_34"/>
    <property type="match status" value="1"/>
</dbReference>
<keyword evidence="3" id="KW-0808">Transferase</keyword>
<proteinExistence type="inferred from homology"/>
<reference evidence="5 6" key="1">
    <citation type="submission" date="2019-10" db="EMBL/GenBank/DDBJ databases">
        <authorList>
            <person name="Palmer J.M."/>
        </authorList>
    </citation>
    <scope>NUCLEOTIDE SEQUENCE [LARGE SCALE GENOMIC DNA]</scope>
    <source>
        <strain evidence="5 6">TWF696</strain>
    </source>
</reference>
<evidence type="ECO:0000256" key="3">
    <source>
        <dbReference type="ARBA" id="ARBA00022679"/>
    </source>
</evidence>
<dbReference type="PANTHER" id="PTHR31306">
    <property type="entry name" value="ALPHA-1,6-MANNOSYLTRANSFERASE MNN11-RELATED"/>
    <property type="match status" value="1"/>
</dbReference>
<dbReference type="InterPro" id="IPR029044">
    <property type="entry name" value="Nucleotide-diphossugar_trans"/>
</dbReference>
<dbReference type="GO" id="GO:0000139">
    <property type="term" value="C:Golgi membrane"/>
    <property type="evidence" value="ECO:0007669"/>
    <property type="project" value="TreeGrafter"/>
</dbReference>
<feature type="compositionally biased region" description="Low complexity" evidence="4">
    <location>
        <begin position="71"/>
        <end position="99"/>
    </location>
</feature>
<keyword evidence="6" id="KW-1185">Reference proteome</keyword>
<dbReference type="GO" id="GO:0006487">
    <property type="term" value="P:protein N-linked glycosylation"/>
    <property type="evidence" value="ECO:0007669"/>
    <property type="project" value="TreeGrafter"/>
</dbReference>
<dbReference type="EMBL" id="JAVHNQ010000007">
    <property type="protein sequence ID" value="KAK6341187.1"/>
    <property type="molecule type" value="Genomic_DNA"/>
</dbReference>
<evidence type="ECO:0000256" key="4">
    <source>
        <dbReference type="SAM" id="MobiDB-lite"/>
    </source>
</evidence>
<dbReference type="Gene3D" id="3.90.550.10">
    <property type="entry name" value="Spore Coat Polysaccharide Biosynthesis Protein SpsA, Chain A"/>
    <property type="match status" value="1"/>
</dbReference>
<organism evidence="5 6">
    <name type="scientific">Orbilia brochopaga</name>
    <dbReference type="NCBI Taxonomy" id="3140254"/>
    <lineage>
        <taxon>Eukaryota</taxon>
        <taxon>Fungi</taxon>
        <taxon>Dikarya</taxon>
        <taxon>Ascomycota</taxon>
        <taxon>Pezizomycotina</taxon>
        <taxon>Orbiliomycetes</taxon>
        <taxon>Orbiliales</taxon>
        <taxon>Orbiliaceae</taxon>
        <taxon>Orbilia</taxon>
    </lineage>
</organism>
<gene>
    <name evidence="5" type="ORF">TWF696_008274</name>
</gene>
<evidence type="ECO:0000256" key="2">
    <source>
        <dbReference type="ARBA" id="ARBA00022676"/>
    </source>
</evidence>
<accession>A0AAV9UHH8</accession>
<sequence length="428" mass="48395">MARRVVSNCILATIAIFLFLTLTPYFDHGALRGSLRNDGLFHEGSGDDSLSGAVRQEAGKSMPEPYQVADPQNGQPPVQQQPQSPTQQQQQQPQNVVNPDDAQKAQPIPNPRAQWTFEVKDDVYFDPAGPRPDQVVLLMASDGKGHNGGIENLFEMAFANRQEYADFHGYKFHFINISRYDLGGAHPVWAKIPALLETFIHFPDAHWVWWLDVDAMIMNPDIDLNSHVLSHAAMRTKFAGGIEFLKSESKHTGHYMSSRADPRDIDIIIGQDHNGLNAGSFFLRRSKFTKILLDWWEDPFYVYNEWPGKEQDALLHMVEHHRQVREHLALVPQRVLNGFPVGWENMGWHTDDLVVHLAGCWVDNACNERWTSYWDRRTRVADLKAKGIERPTDHAGQVTKITPDATVYVALPEEANGRIAAPVVADAK</sequence>
<dbReference type="AlphaFoldDB" id="A0AAV9UHH8"/>
<dbReference type="GO" id="GO:0016757">
    <property type="term" value="F:glycosyltransferase activity"/>
    <property type="evidence" value="ECO:0007669"/>
    <property type="project" value="UniProtKB-KW"/>
</dbReference>
<dbReference type="Proteomes" id="UP001375240">
    <property type="component" value="Unassembled WGS sequence"/>
</dbReference>